<name>A0A2C9CTK7_9RHOB</name>
<dbReference type="RefSeq" id="WP_097930267.1">
    <property type="nucleotide sequence ID" value="NZ_OCTN01000004.1"/>
</dbReference>
<dbReference type="AlphaFoldDB" id="A0A2C9CTK7"/>
<dbReference type="GO" id="GO:0016491">
    <property type="term" value="F:oxidoreductase activity"/>
    <property type="evidence" value="ECO:0007669"/>
    <property type="project" value="UniProtKB-KW"/>
</dbReference>
<evidence type="ECO:0000313" key="3">
    <source>
        <dbReference type="EMBL" id="SOH94568.1"/>
    </source>
</evidence>
<dbReference type="InterPro" id="IPR006076">
    <property type="entry name" value="FAD-dep_OxRdtase"/>
</dbReference>
<dbReference type="PANTHER" id="PTHR13847:SF289">
    <property type="entry name" value="GLYCINE OXIDASE"/>
    <property type="match status" value="1"/>
</dbReference>
<dbReference type="PANTHER" id="PTHR13847">
    <property type="entry name" value="SARCOSINE DEHYDROGENASE-RELATED"/>
    <property type="match status" value="1"/>
</dbReference>
<proteinExistence type="predicted"/>
<dbReference type="OrthoDB" id="7818064at2"/>
<dbReference type="Proteomes" id="UP000220034">
    <property type="component" value="Unassembled WGS sequence"/>
</dbReference>
<evidence type="ECO:0000313" key="4">
    <source>
        <dbReference type="Proteomes" id="UP000220034"/>
    </source>
</evidence>
<keyword evidence="4" id="KW-1185">Reference proteome</keyword>
<dbReference type="EMBL" id="OCTN01000004">
    <property type="protein sequence ID" value="SOH94568.1"/>
    <property type="molecule type" value="Genomic_DNA"/>
</dbReference>
<evidence type="ECO:0000259" key="2">
    <source>
        <dbReference type="Pfam" id="PF01266"/>
    </source>
</evidence>
<dbReference type="GO" id="GO:0005737">
    <property type="term" value="C:cytoplasm"/>
    <property type="evidence" value="ECO:0007669"/>
    <property type="project" value="TreeGrafter"/>
</dbReference>
<keyword evidence="1" id="KW-0560">Oxidoreductase</keyword>
<reference evidence="4" key="1">
    <citation type="submission" date="2017-09" db="EMBL/GenBank/DDBJ databases">
        <authorList>
            <person name="Varghese N."/>
            <person name="Submissions S."/>
        </authorList>
    </citation>
    <scope>NUCLEOTIDE SEQUENCE [LARGE SCALE GENOMIC DNA]</scope>
    <source>
        <strain evidence="4">C7</strain>
    </source>
</reference>
<evidence type="ECO:0000256" key="1">
    <source>
        <dbReference type="ARBA" id="ARBA00023002"/>
    </source>
</evidence>
<feature type="domain" description="FAD dependent oxidoreductase" evidence="2">
    <location>
        <begin position="7"/>
        <end position="339"/>
    </location>
</feature>
<dbReference type="InterPro" id="IPR036188">
    <property type="entry name" value="FAD/NAD-bd_sf"/>
</dbReference>
<gene>
    <name evidence="3" type="ORF">SAMN06273572_104268</name>
</gene>
<sequence length="369" mass="38283">MAGDKADIIVVGAGVFGLWTARAALARGLRVLVLEAGPTVAHGASGGIVGALAPHMPERWGEKKQFQFEALTALAPAIAAVEAESGLSTGYHRTGRLVPLLDDAARDRAQSRIGDARENWGNAAQMQILPSDAYPEWLDASAAPAGIVHDTLTGRLHPSATCHALAEAIRRAGGIIETDCEVLDVQSGRVKTARGDRFADAIVLAAGVRGFDLLAPHVGEVTGRAEKGQAALLDADLGDIPLIYADGLYLIAHKHGGVAVGATSERQFDGVGTDALLDDVIARARAVSPRIAQAPVLARWAGLRPRANGRDPMLGAVPNAAGVFAALGAFKIGFGIGQKVGEVLLDEITNGTVNMPDSFRVAAHLGRGK</sequence>
<organism evidence="3 4">
    <name type="scientific">Pontivivens marinum</name>
    <dbReference type="NCBI Taxonomy" id="1690039"/>
    <lineage>
        <taxon>Bacteria</taxon>
        <taxon>Pseudomonadati</taxon>
        <taxon>Pseudomonadota</taxon>
        <taxon>Alphaproteobacteria</taxon>
        <taxon>Rhodobacterales</taxon>
        <taxon>Paracoccaceae</taxon>
        <taxon>Pontivivens</taxon>
    </lineage>
</organism>
<dbReference type="Gene3D" id="3.30.9.10">
    <property type="entry name" value="D-Amino Acid Oxidase, subunit A, domain 2"/>
    <property type="match status" value="1"/>
</dbReference>
<protein>
    <submittedName>
        <fullName evidence="3">Glycine/D-amino acid oxidase</fullName>
    </submittedName>
</protein>
<dbReference type="Pfam" id="PF01266">
    <property type="entry name" value="DAO"/>
    <property type="match status" value="1"/>
</dbReference>
<dbReference type="Gene3D" id="3.50.50.60">
    <property type="entry name" value="FAD/NAD(P)-binding domain"/>
    <property type="match status" value="1"/>
</dbReference>
<dbReference type="SUPFAM" id="SSF51905">
    <property type="entry name" value="FAD/NAD(P)-binding domain"/>
    <property type="match status" value="1"/>
</dbReference>
<dbReference type="SUPFAM" id="SSF54373">
    <property type="entry name" value="FAD-linked reductases, C-terminal domain"/>
    <property type="match status" value="1"/>
</dbReference>
<accession>A0A2C9CTK7</accession>